<dbReference type="Proteomes" id="UP000016801">
    <property type="component" value="Unassembled WGS sequence"/>
</dbReference>
<dbReference type="VEuPathDB" id="FungiDB:CPUR_02286"/>
<dbReference type="HOGENOM" id="CLU_3429931_0_0_1"/>
<comment type="caution">
    <text evidence="1">The sequence shown here is derived from an EMBL/GenBank/DDBJ whole genome shotgun (WGS) entry which is preliminary data.</text>
</comment>
<proteinExistence type="predicted"/>
<evidence type="ECO:0000313" key="2">
    <source>
        <dbReference type="Proteomes" id="UP000016801"/>
    </source>
</evidence>
<dbReference type="AlphaFoldDB" id="M1WC34"/>
<reference evidence="1 2" key="1">
    <citation type="journal article" date="2013" name="PLoS Genet.">
        <title>Plant-symbiotic fungi as chemical engineers: Multi-genome analysis of the Clavicipitaceae reveals dynamics of alkaloid loci.</title>
        <authorList>
            <person name="Schardl C.L."/>
            <person name="Young C.A."/>
            <person name="Hesse U."/>
            <person name="Amyotte S.G."/>
            <person name="Andreeva K."/>
            <person name="Calie P.J."/>
            <person name="Fleetwood D.J."/>
            <person name="Haws D.C."/>
            <person name="Moore N."/>
            <person name="Oeser B."/>
            <person name="Panaccione D.G."/>
            <person name="Schweri K.K."/>
            <person name="Voisey C.R."/>
            <person name="Farman M.L."/>
            <person name="Jaromczyk J.W."/>
            <person name="Roe B.A."/>
            <person name="O'Sullivan D.M."/>
            <person name="Scott B."/>
            <person name="Tudzynski P."/>
            <person name="An Z."/>
            <person name="Arnaoudova E.G."/>
            <person name="Bullock C.T."/>
            <person name="Charlton N.D."/>
            <person name="Chen L."/>
            <person name="Cox M."/>
            <person name="Dinkins R.D."/>
            <person name="Florea S."/>
            <person name="Glenn A.E."/>
            <person name="Gordon A."/>
            <person name="Gueldener U."/>
            <person name="Harris D.R."/>
            <person name="Hollin W."/>
            <person name="Jaromczyk J."/>
            <person name="Johnson R.D."/>
            <person name="Khan A.K."/>
            <person name="Leistner E."/>
            <person name="Leuchtmann A."/>
            <person name="Li C."/>
            <person name="Liu J."/>
            <person name="Liu J."/>
            <person name="Liu M."/>
            <person name="Mace W."/>
            <person name="Machado C."/>
            <person name="Nagabhyru P."/>
            <person name="Pan J."/>
            <person name="Schmid J."/>
            <person name="Sugawara K."/>
            <person name="Steiner U."/>
            <person name="Takach J.E."/>
            <person name="Tanaka E."/>
            <person name="Webb J.S."/>
            <person name="Wilson E.V."/>
            <person name="Wiseman J.L."/>
            <person name="Yoshida R."/>
            <person name="Zeng Z."/>
        </authorList>
    </citation>
    <scope>NUCLEOTIDE SEQUENCE [LARGE SCALE GENOMIC DNA]</scope>
    <source>
        <strain evidence="1 2">20.1</strain>
    </source>
</reference>
<sequence>MGTEMGTEMGIGMVMVVVV</sequence>
<gene>
    <name evidence="1" type="ORF">CPUR_02286</name>
</gene>
<evidence type="ECO:0000313" key="1">
    <source>
        <dbReference type="EMBL" id="CCE28599.1"/>
    </source>
</evidence>
<organism evidence="1 2">
    <name type="scientific">Claviceps purpurea (strain 20.1)</name>
    <name type="common">Ergot fungus</name>
    <name type="synonym">Sphacelia segetum</name>
    <dbReference type="NCBI Taxonomy" id="1111077"/>
    <lineage>
        <taxon>Eukaryota</taxon>
        <taxon>Fungi</taxon>
        <taxon>Dikarya</taxon>
        <taxon>Ascomycota</taxon>
        <taxon>Pezizomycotina</taxon>
        <taxon>Sordariomycetes</taxon>
        <taxon>Hypocreomycetidae</taxon>
        <taxon>Hypocreales</taxon>
        <taxon>Clavicipitaceae</taxon>
        <taxon>Claviceps</taxon>
    </lineage>
</organism>
<protein>
    <submittedName>
        <fullName evidence="1">Uncharacterized protein</fullName>
    </submittedName>
</protein>
<name>M1WC34_CLAP2</name>
<dbReference type="EMBL" id="CAGA01000009">
    <property type="protein sequence ID" value="CCE28599.1"/>
    <property type="molecule type" value="Genomic_DNA"/>
</dbReference>
<accession>M1WC34</accession>
<keyword evidence="2" id="KW-1185">Reference proteome</keyword>